<gene>
    <name evidence="2" type="ORF">GTHE00462_LOCUS38958</name>
</gene>
<organism evidence="2">
    <name type="scientific">Guillardia theta</name>
    <name type="common">Cryptophyte</name>
    <name type="synonym">Cryptomonas phi</name>
    <dbReference type="NCBI Taxonomy" id="55529"/>
    <lineage>
        <taxon>Eukaryota</taxon>
        <taxon>Cryptophyceae</taxon>
        <taxon>Pyrenomonadales</taxon>
        <taxon>Geminigeraceae</taxon>
        <taxon>Guillardia</taxon>
    </lineage>
</organism>
<feature type="compositionally biased region" description="Acidic residues" evidence="1">
    <location>
        <begin position="105"/>
        <end position="135"/>
    </location>
</feature>
<feature type="region of interest" description="Disordered" evidence="1">
    <location>
        <begin position="88"/>
        <end position="284"/>
    </location>
</feature>
<sequence>MDYENAAMERAIRDSKRSFEREKEYRKQRDAQFLDDFKRAVLLEGGHVSQLSSQPVDTQVIIDTSNPQGERVRLKGQQSTRLQAMMKAFTMDDSSHDNQAYLDGGNDDEDDEDDEWDPIDIVDDLESDGDSEEDDSMARRRASDLPAPRSRDEERNQLARALRESKRPPSLVSSSRSLRHSRRQDVDDVVIEDADPAPMVTRKLVMQDADPTPRARPILPPPKKRVEGLQDARPRHAGKTREVDDEQLDKDRDRYFAGIMARRQAKDSETQQARAAKKADRQWV</sequence>
<name>A0A7S4UKT6_GUITH</name>
<dbReference type="AlphaFoldDB" id="A0A7S4UKT6"/>
<feature type="compositionally biased region" description="Basic and acidic residues" evidence="1">
    <location>
        <begin position="136"/>
        <end position="167"/>
    </location>
</feature>
<feature type="compositionally biased region" description="Basic and acidic residues" evidence="1">
    <location>
        <begin position="224"/>
        <end position="242"/>
    </location>
</feature>
<evidence type="ECO:0000313" key="2">
    <source>
        <dbReference type="EMBL" id="CAE2340646.1"/>
    </source>
</evidence>
<dbReference type="EMBL" id="HBKN01049885">
    <property type="protein sequence ID" value="CAE2340646.1"/>
    <property type="molecule type" value="Transcribed_RNA"/>
</dbReference>
<protein>
    <submittedName>
        <fullName evidence="2">Uncharacterized protein</fullName>
    </submittedName>
</protein>
<proteinExistence type="predicted"/>
<reference evidence="2" key="1">
    <citation type="submission" date="2021-01" db="EMBL/GenBank/DDBJ databases">
        <authorList>
            <person name="Corre E."/>
            <person name="Pelletier E."/>
            <person name="Niang G."/>
            <person name="Scheremetjew M."/>
            <person name="Finn R."/>
            <person name="Kale V."/>
            <person name="Holt S."/>
            <person name="Cochrane G."/>
            <person name="Meng A."/>
            <person name="Brown T."/>
            <person name="Cohen L."/>
        </authorList>
    </citation>
    <scope>NUCLEOTIDE SEQUENCE</scope>
    <source>
        <strain evidence="2">CCMP 2712</strain>
    </source>
</reference>
<evidence type="ECO:0000256" key="1">
    <source>
        <dbReference type="SAM" id="MobiDB-lite"/>
    </source>
</evidence>
<accession>A0A7S4UKT6</accession>